<comment type="similarity">
    <text evidence="4">Belongs to the GST superfamily. DHAR family.</text>
</comment>
<evidence type="ECO:0000256" key="4">
    <source>
        <dbReference type="ARBA" id="ARBA00024194"/>
    </source>
</evidence>
<dbReference type="PANTHER" id="PTHR44420:SF5">
    <property type="entry name" value="GLUTATHIONE DEHYDROGENASE (ASCORBATE)"/>
    <property type="match status" value="1"/>
</dbReference>
<keyword evidence="2" id="KW-0808">Transferase</keyword>
<dbReference type="SUPFAM" id="SSF47616">
    <property type="entry name" value="GST C-terminal domain-like"/>
    <property type="match status" value="1"/>
</dbReference>
<dbReference type="InterPro" id="IPR044627">
    <property type="entry name" value="DHAR1/2/3/4"/>
</dbReference>
<dbReference type="Gene3D" id="1.20.1050.10">
    <property type="match status" value="1"/>
</dbReference>
<dbReference type="InterPro" id="IPR040079">
    <property type="entry name" value="Glutathione_S-Trfase"/>
</dbReference>
<evidence type="ECO:0000256" key="1">
    <source>
        <dbReference type="ARBA" id="ARBA00022575"/>
    </source>
</evidence>
<dbReference type="PROSITE" id="PS50405">
    <property type="entry name" value="GST_CTER"/>
    <property type="match status" value="1"/>
</dbReference>
<dbReference type="SFLD" id="SFLDG00358">
    <property type="entry name" value="Main_(cytGST)"/>
    <property type="match status" value="1"/>
</dbReference>
<dbReference type="CDD" id="cd00570">
    <property type="entry name" value="GST_N_family"/>
    <property type="match status" value="1"/>
</dbReference>
<feature type="domain" description="GST N-terminal" evidence="7">
    <location>
        <begin position="14"/>
        <end position="93"/>
    </location>
</feature>
<dbReference type="EMBL" id="KM061719">
    <property type="protein sequence ID" value="AIQ78399.1"/>
    <property type="molecule type" value="mRNA"/>
</dbReference>
<dbReference type="InterPro" id="IPR036249">
    <property type="entry name" value="Thioredoxin-like_sf"/>
</dbReference>
<feature type="domain" description="GST C-terminal" evidence="8">
    <location>
        <begin position="89"/>
        <end position="217"/>
    </location>
</feature>
<evidence type="ECO:0000256" key="5">
    <source>
        <dbReference type="ARBA" id="ARBA00047960"/>
    </source>
</evidence>
<dbReference type="PANTHER" id="PTHR44420">
    <property type="entry name" value="GLUTATHIONE S-TRANSFERASE DHAR2-RELATED"/>
    <property type="match status" value="1"/>
</dbReference>
<keyword evidence="3 9" id="KW-0560">Oxidoreductase</keyword>
<dbReference type="GO" id="GO:0033355">
    <property type="term" value="P:ascorbate glutathione cycle"/>
    <property type="evidence" value="ECO:0007669"/>
    <property type="project" value="InterPro"/>
</dbReference>
<evidence type="ECO:0000313" key="9">
    <source>
        <dbReference type="EMBL" id="AIQ78399.1"/>
    </source>
</evidence>
<dbReference type="SMR" id="A0A089MX36"/>
<sequence length="225" mass="25985">MSDLEIFSKAAPGTGSPSKERGDCPFSQRIFLELEELGLPYTATYIQEGADKPHWFMEKNPSGLMPVLRDRETWIQDSDKIAQYLDDHYAENTLRTQVEFKNVGSKIFPIFTKWLQCKDPNSACRDEFVDELVGFDRHLQNHGPYIAGKRPTDSDFALAPKLRHARVALAHFMDFQFPRELGALQNYMNRMESRESFEKTNYPNDMIIQGWRAKFNLPEKIANAS</sequence>
<evidence type="ECO:0000256" key="2">
    <source>
        <dbReference type="ARBA" id="ARBA00022679"/>
    </source>
</evidence>
<name>A0A089MX36_PICAB</name>
<dbReference type="InterPro" id="IPR004045">
    <property type="entry name" value="Glutathione_S-Trfase_N"/>
</dbReference>
<dbReference type="InterPro" id="IPR010987">
    <property type="entry name" value="Glutathione-S-Trfase_C-like"/>
</dbReference>
<keyword evidence="1" id="KW-0216">Detoxification</keyword>
<gene>
    <name evidence="9" type="primary">DHAR2</name>
</gene>
<dbReference type="Gene3D" id="3.40.30.10">
    <property type="entry name" value="Glutaredoxin"/>
    <property type="match status" value="1"/>
</dbReference>
<evidence type="ECO:0000256" key="3">
    <source>
        <dbReference type="ARBA" id="ARBA00023002"/>
    </source>
</evidence>
<protein>
    <submittedName>
        <fullName evidence="9">Dehydroascorbate reductase</fullName>
        <ecNumber evidence="9">1.8.5.1</ecNumber>
    </submittedName>
</protein>
<dbReference type="GO" id="GO:0045174">
    <property type="term" value="F:glutathione dehydrogenase (ascorbate) activity"/>
    <property type="evidence" value="ECO:0007669"/>
    <property type="project" value="UniProtKB-EC"/>
</dbReference>
<evidence type="ECO:0000259" key="8">
    <source>
        <dbReference type="PROSITE" id="PS50405"/>
    </source>
</evidence>
<dbReference type="Pfam" id="PF13409">
    <property type="entry name" value="GST_N_2"/>
    <property type="match status" value="1"/>
</dbReference>
<dbReference type="GO" id="GO:0004364">
    <property type="term" value="F:glutathione transferase activity"/>
    <property type="evidence" value="ECO:0007669"/>
    <property type="project" value="UniProtKB-EC"/>
</dbReference>
<dbReference type="EC" id="1.8.5.1" evidence="9"/>
<evidence type="ECO:0000256" key="6">
    <source>
        <dbReference type="ARBA" id="ARBA00049544"/>
    </source>
</evidence>
<accession>A0A089MX36</accession>
<dbReference type="PROSITE" id="PS50404">
    <property type="entry name" value="GST_NTER"/>
    <property type="match status" value="1"/>
</dbReference>
<organism evidence="9">
    <name type="scientific">Picea abies</name>
    <name type="common">Norway spruce</name>
    <name type="synonym">Picea excelsa</name>
    <dbReference type="NCBI Taxonomy" id="3329"/>
    <lineage>
        <taxon>Eukaryota</taxon>
        <taxon>Viridiplantae</taxon>
        <taxon>Streptophyta</taxon>
        <taxon>Embryophyta</taxon>
        <taxon>Tracheophyta</taxon>
        <taxon>Spermatophyta</taxon>
        <taxon>Pinopsida</taxon>
        <taxon>Pinidae</taxon>
        <taxon>Conifers I</taxon>
        <taxon>Pinales</taxon>
        <taxon>Pinaceae</taxon>
        <taxon>Picea</taxon>
    </lineage>
</organism>
<reference evidence="9" key="1">
    <citation type="submission" date="2014-06" db="EMBL/GenBank/DDBJ databases">
        <title>Functional Divergence of Dehydroascorbate Reductase Gene Family in Land Plants.</title>
        <authorList>
            <person name="Yang Z.-L."/>
            <person name="Yang H.-L."/>
        </authorList>
    </citation>
    <scope>NUCLEOTIDE SEQUENCE</scope>
</reference>
<comment type="catalytic activity">
    <reaction evidence="5">
        <text>RX + glutathione = an S-substituted glutathione + a halide anion + H(+)</text>
        <dbReference type="Rhea" id="RHEA:16437"/>
        <dbReference type="ChEBI" id="CHEBI:15378"/>
        <dbReference type="ChEBI" id="CHEBI:16042"/>
        <dbReference type="ChEBI" id="CHEBI:17792"/>
        <dbReference type="ChEBI" id="CHEBI:57925"/>
        <dbReference type="ChEBI" id="CHEBI:90779"/>
        <dbReference type="EC" id="2.5.1.18"/>
    </reaction>
</comment>
<dbReference type="SUPFAM" id="SSF52833">
    <property type="entry name" value="Thioredoxin-like"/>
    <property type="match status" value="1"/>
</dbReference>
<dbReference type="Pfam" id="PF13410">
    <property type="entry name" value="GST_C_2"/>
    <property type="match status" value="1"/>
</dbReference>
<comment type="catalytic activity">
    <reaction evidence="6">
        <text>L-dehydroascorbate + 2 glutathione = glutathione disulfide + L-ascorbate</text>
        <dbReference type="Rhea" id="RHEA:24424"/>
        <dbReference type="ChEBI" id="CHEBI:38290"/>
        <dbReference type="ChEBI" id="CHEBI:57925"/>
        <dbReference type="ChEBI" id="CHEBI:58297"/>
        <dbReference type="ChEBI" id="CHEBI:58539"/>
        <dbReference type="EC" id="1.8.5.1"/>
    </reaction>
</comment>
<dbReference type="SFLD" id="SFLDS00019">
    <property type="entry name" value="Glutathione_Transferase_(cytos"/>
    <property type="match status" value="1"/>
</dbReference>
<proteinExistence type="evidence at transcript level"/>
<dbReference type="InterPro" id="IPR036282">
    <property type="entry name" value="Glutathione-S-Trfase_C_sf"/>
</dbReference>
<evidence type="ECO:0000259" key="7">
    <source>
        <dbReference type="PROSITE" id="PS50404"/>
    </source>
</evidence>
<dbReference type="AlphaFoldDB" id="A0A089MX36"/>